<gene>
    <name evidence="1" type="ORF">B2A_03448</name>
</gene>
<sequence length="77" mass="8411">MIRAQLIRRSFAAACVLSLLAMGVVDTAHAAPTAPETVYVHVDAHAPGTAFPHFWEQMFGSGRAVLALRSDYRRDIT</sequence>
<dbReference type="EMBL" id="AUZZ01002309">
    <property type="protein sequence ID" value="EQD60894.1"/>
    <property type="molecule type" value="Genomic_DNA"/>
</dbReference>
<dbReference type="AlphaFoldDB" id="T1C6G9"/>
<proteinExistence type="predicted"/>
<name>T1C6G9_9ZZZZ</name>
<reference evidence="1" key="2">
    <citation type="journal article" date="2014" name="ISME J.">
        <title>Microbial stratification in low pH oxic and suboxic macroscopic growths along an acid mine drainage.</title>
        <authorList>
            <person name="Mendez-Garcia C."/>
            <person name="Mesa V."/>
            <person name="Sprenger R.R."/>
            <person name="Richter M."/>
            <person name="Diez M.S."/>
            <person name="Solano J."/>
            <person name="Bargiela R."/>
            <person name="Golyshina O.V."/>
            <person name="Manteca A."/>
            <person name="Ramos J.L."/>
            <person name="Gallego J.R."/>
            <person name="Llorente I."/>
            <person name="Martins Dos Santos V.A."/>
            <person name="Jensen O.N."/>
            <person name="Pelaez A.I."/>
            <person name="Sanchez J."/>
            <person name="Ferrer M."/>
        </authorList>
    </citation>
    <scope>NUCLEOTIDE SEQUENCE</scope>
</reference>
<comment type="caution">
    <text evidence="1">The sequence shown here is derived from an EMBL/GenBank/DDBJ whole genome shotgun (WGS) entry which is preliminary data.</text>
</comment>
<reference evidence="1" key="1">
    <citation type="submission" date="2013-08" db="EMBL/GenBank/DDBJ databases">
        <authorList>
            <person name="Mendez C."/>
            <person name="Richter M."/>
            <person name="Ferrer M."/>
            <person name="Sanchez J."/>
        </authorList>
    </citation>
    <scope>NUCLEOTIDE SEQUENCE</scope>
</reference>
<organism evidence="1">
    <name type="scientific">mine drainage metagenome</name>
    <dbReference type="NCBI Taxonomy" id="410659"/>
    <lineage>
        <taxon>unclassified sequences</taxon>
        <taxon>metagenomes</taxon>
        <taxon>ecological metagenomes</taxon>
    </lineage>
</organism>
<feature type="non-terminal residue" evidence="1">
    <location>
        <position position="77"/>
    </location>
</feature>
<accession>T1C6G9</accession>
<evidence type="ECO:0000313" key="1">
    <source>
        <dbReference type="EMBL" id="EQD60894.1"/>
    </source>
</evidence>
<protein>
    <submittedName>
        <fullName evidence="1">Secreted protein</fullName>
    </submittedName>
</protein>